<organism evidence="9 10">
    <name type="scientific">Aureococcus anophagefferens</name>
    <name type="common">Harmful bloom alga</name>
    <dbReference type="NCBI Taxonomy" id="44056"/>
    <lineage>
        <taxon>Eukaryota</taxon>
        <taxon>Sar</taxon>
        <taxon>Stramenopiles</taxon>
        <taxon>Ochrophyta</taxon>
        <taxon>Pelagophyceae</taxon>
        <taxon>Pelagomonadales</taxon>
        <taxon>Pelagomonadaceae</taxon>
        <taxon>Aureococcus</taxon>
    </lineage>
</organism>
<comment type="subcellular location">
    <subcellularLocation>
        <location evidence="1">Membrane</location>
        <topology evidence="1">Multi-pass membrane protein</topology>
    </subcellularLocation>
</comment>
<feature type="transmembrane region" description="Helical" evidence="7">
    <location>
        <begin position="824"/>
        <end position="849"/>
    </location>
</feature>
<feature type="transmembrane region" description="Helical" evidence="7">
    <location>
        <begin position="896"/>
        <end position="923"/>
    </location>
</feature>
<feature type="transmembrane region" description="Helical" evidence="7">
    <location>
        <begin position="470"/>
        <end position="495"/>
    </location>
</feature>
<keyword evidence="5" id="KW-0325">Glycoprotein</keyword>
<protein>
    <recommendedName>
        <fullName evidence="8">SSD domain-containing protein</fullName>
    </recommendedName>
</protein>
<keyword evidence="4 7" id="KW-0472">Membrane</keyword>
<gene>
    <name evidence="9" type="ORF">SO694_00072053</name>
</gene>
<dbReference type="Proteomes" id="UP001363151">
    <property type="component" value="Unassembled WGS sequence"/>
</dbReference>
<evidence type="ECO:0000256" key="1">
    <source>
        <dbReference type="ARBA" id="ARBA00004141"/>
    </source>
</evidence>
<feature type="transmembrane region" description="Helical" evidence="7">
    <location>
        <begin position="929"/>
        <end position="949"/>
    </location>
</feature>
<feature type="transmembrane region" description="Helical" evidence="7">
    <location>
        <begin position="322"/>
        <end position="344"/>
    </location>
</feature>
<keyword evidence="3 7" id="KW-1133">Transmembrane helix</keyword>
<dbReference type="InterPro" id="IPR000731">
    <property type="entry name" value="SSD"/>
</dbReference>
<dbReference type="PANTHER" id="PTHR45951:SF7">
    <property type="entry name" value="SSD DOMAIN-CONTAINING PROTEIN"/>
    <property type="match status" value="1"/>
</dbReference>
<dbReference type="Pfam" id="PF12349">
    <property type="entry name" value="Sterol-sensing"/>
    <property type="match status" value="1"/>
</dbReference>
<evidence type="ECO:0000256" key="7">
    <source>
        <dbReference type="SAM" id="Phobius"/>
    </source>
</evidence>
<feature type="transmembrane region" description="Helical" evidence="7">
    <location>
        <begin position="351"/>
        <end position="372"/>
    </location>
</feature>
<dbReference type="SUPFAM" id="SSF82866">
    <property type="entry name" value="Multidrug efflux transporter AcrB transmembrane domain"/>
    <property type="match status" value="2"/>
</dbReference>
<evidence type="ECO:0000313" key="10">
    <source>
        <dbReference type="Proteomes" id="UP001363151"/>
    </source>
</evidence>
<dbReference type="InterPro" id="IPR004869">
    <property type="entry name" value="MMPL_dom"/>
</dbReference>
<evidence type="ECO:0000256" key="3">
    <source>
        <dbReference type="ARBA" id="ARBA00022989"/>
    </source>
</evidence>
<dbReference type="EMBL" id="JBBJCI010000416">
    <property type="protein sequence ID" value="KAK7231386.1"/>
    <property type="molecule type" value="Genomic_DNA"/>
</dbReference>
<evidence type="ECO:0000259" key="8">
    <source>
        <dbReference type="PROSITE" id="PS50156"/>
    </source>
</evidence>
<dbReference type="PROSITE" id="PS50156">
    <property type="entry name" value="SSD"/>
    <property type="match status" value="1"/>
</dbReference>
<feature type="transmembrane region" description="Helical" evidence="7">
    <location>
        <begin position="545"/>
        <end position="564"/>
    </location>
</feature>
<dbReference type="InterPro" id="IPR053958">
    <property type="entry name" value="HMGCR/SNAP/NPC1-like_SSD"/>
</dbReference>
<evidence type="ECO:0000256" key="5">
    <source>
        <dbReference type="ARBA" id="ARBA00023180"/>
    </source>
</evidence>
<accession>A0ABR1FII3</accession>
<evidence type="ECO:0000256" key="4">
    <source>
        <dbReference type="ARBA" id="ARBA00023136"/>
    </source>
</evidence>
<feature type="transmembrane region" description="Helical" evidence="7">
    <location>
        <begin position="54"/>
        <end position="75"/>
    </location>
</feature>
<name>A0ABR1FII3_AURAN</name>
<comment type="caution">
    <text evidence="9">The sequence shown here is derived from an EMBL/GenBank/DDBJ whole genome shotgun (WGS) entry which is preliminary data.</text>
</comment>
<proteinExistence type="inferred from homology"/>
<dbReference type="Gene3D" id="1.20.1640.10">
    <property type="entry name" value="Multidrug efflux transporter AcrB transmembrane domain"/>
    <property type="match status" value="2"/>
</dbReference>
<keyword evidence="2 7" id="KW-0812">Transmembrane</keyword>
<feature type="transmembrane region" description="Helical" evidence="7">
    <location>
        <begin position="437"/>
        <end position="458"/>
    </location>
</feature>
<evidence type="ECO:0000256" key="6">
    <source>
        <dbReference type="ARBA" id="ARBA00038046"/>
    </source>
</evidence>
<dbReference type="PANTHER" id="PTHR45951">
    <property type="entry name" value="PROTEIN DISPATCHED-RELATED"/>
    <property type="match status" value="1"/>
</dbReference>
<reference evidence="9 10" key="1">
    <citation type="submission" date="2024-03" db="EMBL/GenBank/DDBJ databases">
        <title>Aureococcus anophagefferens CCMP1851 and Kratosvirus quantuckense: Draft genome of a second virus-susceptible host strain in the model system.</title>
        <authorList>
            <person name="Chase E."/>
            <person name="Truchon A.R."/>
            <person name="Schepens W."/>
            <person name="Wilhelm S.W."/>
        </authorList>
    </citation>
    <scope>NUCLEOTIDE SEQUENCE [LARGE SCALE GENOMIC DNA]</scope>
    <source>
        <strain evidence="9 10">CCMP1851</strain>
    </source>
</reference>
<evidence type="ECO:0000313" key="9">
    <source>
        <dbReference type="EMBL" id="KAK7231386.1"/>
    </source>
</evidence>
<sequence length="974" mass="107540">MEPASVDEEAKEAKPLPKTVEKRLSFRQRMSFRANFTQGWSERVSGVIVARPRAILACMFAVAVLVVVGLAGVGVEVSVQTQYDWNVEDSVATIRRDMVEAADDDVDDARLTERSDPTYWWNFYYTTKSFAGKRTCDAPRGLFTPENVREICETEQLLLRRNYDKYCLLAPGAGDGAGECAPLRQSLAGFFYSADVTELAGGDCPLLSEADVDAVAARMYADRDAYGIFLDSGPWDGAGYACRARSFYAFATPLPGEDAIGALGDSQFDDISEDAVKAGDDLLDRFDMKESFMRSAYYKDARAGDPKMSVLWFSNFVLYEEWNFLVFSDLAFAVFSVIFVWIWIRVHVGSTVVATISMAQIVFSMPLSLFVYRVFLQITYFSPMQILAIFVILGIGADDVFVYSDAWHQSRAECPPRDGEGEGDVLRRRVAFAYARALQAIFNTSFTTAFAFLATSISPIMPPPAPLHTFGVFAAIAILMNYGLVMTVTPAVWVLCDRAGPGRCGAARARMASCCSRRCEARKDGRSLSTRFVEAYLRVVSRRRVALGLVAAMLCGGCALSVAASRLRPPNAQEEWLPPDHMFSRVLDLTEDGSFDAQRAQRYPTVSLLWGLDHLSRPKFVRYEPEKHRGDVHYSAPIRLHETAAQQQVLYACDQLRTSDGGALTRPGSTVCFLEEFQAWHAATYDGATTYDLGAETFDARLSIFRETTAPTNEVNVVASWKELIGFVDGELRFVRVDAKLSVIEEGAMDKKKRRLGQFNDLVDRVERAGGAEFLGDDLFHSSEAWVWYKTQTALVKGLLLGLSLAFPVAFAVLVLATQNVILATFAIASIGFIVSSVLGACYAMGWHLGVKESIAGVIVIGLAVDYTIHLGHMYDHARALGTRDREAKFEYAMRTMGETVVAGAITTAGSCSFLLACQLTFFTSMAELIVLTIALSLAWALLFFMPLLRVAGPEDDRGNVYAIFRACKDACHL</sequence>
<feature type="transmembrane region" description="Helical" evidence="7">
    <location>
        <begin position="855"/>
        <end position="875"/>
    </location>
</feature>
<dbReference type="InterPro" id="IPR052081">
    <property type="entry name" value="Dispatched_Hh_regulator"/>
</dbReference>
<dbReference type="Pfam" id="PF03176">
    <property type="entry name" value="MMPL"/>
    <property type="match status" value="1"/>
</dbReference>
<feature type="domain" description="SSD" evidence="8">
    <location>
        <begin position="390"/>
        <end position="495"/>
    </location>
</feature>
<feature type="transmembrane region" description="Helical" evidence="7">
    <location>
        <begin position="799"/>
        <end position="817"/>
    </location>
</feature>
<evidence type="ECO:0000256" key="2">
    <source>
        <dbReference type="ARBA" id="ARBA00022692"/>
    </source>
</evidence>
<comment type="similarity">
    <text evidence="6">Belongs to the dispatched family.</text>
</comment>
<keyword evidence="10" id="KW-1185">Reference proteome</keyword>